<reference evidence="11" key="2">
    <citation type="submission" date="2012-11" db="EMBL/GenBank/DDBJ databases">
        <authorList>
            <person name="Kuo A."/>
            <person name="Curtis B.A."/>
            <person name="Tanifuji G."/>
            <person name="Burki F."/>
            <person name="Gruber A."/>
            <person name="Irimia M."/>
            <person name="Maruyama S."/>
            <person name="Arias M.C."/>
            <person name="Ball S.G."/>
            <person name="Gile G.H."/>
            <person name="Hirakawa Y."/>
            <person name="Hopkins J.F."/>
            <person name="Rensing S.A."/>
            <person name="Schmutz J."/>
            <person name="Symeonidi A."/>
            <person name="Elias M."/>
            <person name="Eveleigh R.J."/>
            <person name="Herman E.K."/>
            <person name="Klute M.J."/>
            <person name="Nakayama T."/>
            <person name="Obornik M."/>
            <person name="Reyes-Prieto A."/>
            <person name="Armbrust E.V."/>
            <person name="Aves S.J."/>
            <person name="Beiko R.G."/>
            <person name="Coutinho P."/>
            <person name="Dacks J.B."/>
            <person name="Durnford D.G."/>
            <person name="Fast N.M."/>
            <person name="Green B.R."/>
            <person name="Grisdale C."/>
            <person name="Hempe F."/>
            <person name="Henrissat B."/>
            <person name="Hoppner M.P."/>
            <person name="Ishida K.-I."/>
            <person name="Kim E."/>
            <person name="Koreny L."/>
            <person name="Kroth P.G."/>
            <person name="Liu Y."/>
            <person name="Malik S.-B."/>
            <person name="Maier U.G."/>
            <person name="McRose D."/>
            <person name="Mock T."/>
            <person name="Neilson J.A."/>
            <person name="Onodera N.T."/>
            <person name="Poole A.M."/>
            <person name="Pritham E.J."/>
            <person name="Richards T.A."/>
            <person name="Rocap G."/>
            <person name="Roy S.W."/>
            <person name="Sarai C."/>
            <person name="Schaack S."/>
            <person name="Shirato S."/>
            <person name="Slamovits C.H."/>
            <person name="Spencer D.F."/>
            <person name="Suzuki S."/>
            <person name="Worden A.Z."/>
            <person name="Zauner S."/>
            <person name="Barry K."/>
            <person name="Bell C."/>
            <person name="Bharti A.K."/>
            <person name="Crow J.A."/>
            <person name="Grimwood J."/>
            <person name="Kramer R."/>
            <person name="Lindquist E."/>
            <person name="Lucas S."/>
            <person name="Salamov A."/>
            <person name="McFadden G.I."/>
            <person name="Lane C.E."/>
            <person name="Keeling P.J."/>
            <person name="Gray M.W."/>
            <person name="Grigoriev I.V."/>
            <person name="Archibald J.M."/>
        </authorList>
    </citation>
    <scope>NUCLEOTIDE SEQUENCE</scope>
    <source>
        <strain evidence="11">CCMP2712</strain>
    </source>
</reference>
<dbReference type="PaxDb" id="55529-EKX39394"/>
<dbReference type="HOGENOM" id="CLU_682324_0_0_1"/>
<dbReference type="RefSeq" id="XP_005826374.1">
    <property type="nucleotide sequence ID" value="XM_005826317.1"/>
</dbReference>
<evidence type="ECO:0000256" key="1">
    <source>
        <dbReference type="ARBA" id="ARBA00000971"/>
    </source>
</evidence>
<dbReference type="InterPro" id="IPR029021">
    <property type="entry name" value="Prot-tyrosine_phosphatase-like"/>
</dbReference>
<evidence type="ECO:0000256" key="6">
    <source>
        <dbReference type="SAM" id="MobiDB-lite"/>
    </source>
</evidence>
<dbReference type="PANTHER" id="PTHR10657:SF4">
    <property type="entry name" value="PEPTIDYL-PROLYL CIS-TRANS ISOMERASE-RELATED"/>
    <property type="match status" value="1"/>
</dbReference>
<keyword evidence="11" id="KW-1185">Reference proteome</keyword>
<sequence>MEDGSPSAGSKRKAEELGQNEFPSPELKNAWISCPRLGQPIARAPFLPCKPPLKGAATELLDEGDRFDGGMFMQRQIEASRDVGMVISLLDPQRGIPIPQAQEWDDWDVEYVEITPKSAQQVAADVQKSVSAFLKKRSNSMVAIFCEDGCNLTGYAICAYLHQVLGMSVKDALAEFAKSRPPGIFHHPYIQDLWDRFAKKEDGACPQVKEKPSWASDTIFVAAHGEFALPVIKPIASDSKTGEEPLPAGWSKHWSKTHNKPYYFNRSTGKQSWELPSNGDVKPPGKIGVAHILIKHKGSRRTSSWKDKDGSTIKQRSIEDAKLILQGIRDLLMQQTASNLRKKFHEIAKKESDCSSAAKHGDLGLVAKGSLQPAFEAAYSTLQVGQLSDIVETDSGVHLILRTS</sequence>
<dbReference type="EnsemblProtists" id="EKX39394">
    <property type="protein sequence ID" value="EKX39394"/>
    <property type="gene ID" value="GUITHDRAFT_164988"/>
</dbReference>
<dbReference type="GeneID" id="17296082"/>
<dbReference type="PROSITE" id="PS50020">
    <property type="entry name" value="WW_DOMAIN_2"/>
    <property type="match status" value="1"/>
</dbReference>
<gene>
    <name evidence="9" type="ORF">GUITHDRAFT_164988</name>
</gene>
<evidence type="ECO:0000313" key="9">
    <source>
        <dbReference type="EMBL" id="EKX39394.1"/>
    </source>
</evidence>
<dbReference type="InterPro" id="IPR036020">
    <property type="entry name" value="WW_dom_sf"/>
</dbReference>
<dbReference type="SUPFAM" id="SSF51045">
    <property type="entry name" value="WW domain"/>
    <property type="match status" value="1"/>
</dbReference>
<feature type="region of interest" description="Disordered" evidence="6">
    <location>
        <begin position="1"/>
        <end position="22"/>
    </location>
</feature>
<feature type="domain" description="PpiC" evidence="8">
    <location>
        <begin position="284"/>
        <end position="404"/>
    </location>
</feature>
<dbReference type="Gene3D" id="2.20.70.10">
    <property type="match status" value="1"/>
</dbReference>
<evidence type="ECO:0000259" key="8">
    <source>
        <dbReference type="PROSITE" id="PS50198"/>
    </source>
</evidence>
<dbReference type="Gene3D" id="3.10.50.40">
    <property type="match status" value="1"/>
</dbReference>
<dbReference type="Proteomes" id="UP000011087">
    <property type="component" value="Unassembled WGS sequence"/>
</dbReference>
<dbReference type="GO" id="GO:0060255">
    <property type="term" value="P:regulation of macromolecule metabolic process"/>
    <property type="evidence" value="ECO:0007669"/>
    <property type="project" value="UniProtKB-ARBA"/>
</dbReference>
<dbReference type="PANTHER" id="PTHR10657">
    <property type="entry name" value="PEPTIDYL-PROLYL CIS-TRANS ISOMERASE"/>
    <property type="match status" value="1"/>
</dbReference>
<comment type="catalytic activity">
    <reaction evidence="1">
        <text>[protein]-peptidylproline (omega=180) = [protein]-peptidylproline (omega=0)</text>
        <dbReference type="Rhea" id="RHEA:16237"/>
        <dbReference type="Rhea" id="RHEA-COMP:10747"/>
        <dbReference type="Rhea" id="RHEA-COMP:10748"/>
        <dbReference type="ChEBI" id="CHEBI:83833"/>
        <dbReference type="ChEBI" id="CHEBI:83834"/>
        <dbReference type="EC" id="5.2.1.8"/>
    </reaction>
</comment>
<dbReference type="InterPro" id="IPR051370">
    <property type="entry name" value="PPIase_Pin1"/>
</dbReference>
<dbReference type="SMART" id="SM00456">
    <property type="entry name" value="WW"/>
    <property type="match status" value="1"/>
</dbReference>
<organism evidence="9">
    <name type="scientific">Guillardia theta (strain CCMP2712)</name>
    <name type="common">Cryptophyte</name>
    <dbReference type="NCBI Taxonomy" id="905079"/>
    <lineage>
        <taxon>Eukaryota</taxon>
        <taxon>Cryptophyceae</taxon>
        <taxon>Pyrenomonadales</taxon>
        <taxon>Geminigeraceae</taxon>
        <taxon>Guillardia</taxon>
    </lineage>
</organism>
<keyword evidence="4 5" id="KW-0413">Isomerase</keyword>
<dbReference type="PROSITE" id="PS50198">
    <property type="entry name" value="PPIC_PPIASE_2"/>
    <property type="match status" value="1"/>
</dbReference>
<name>L1IU31_GUITC</name>
<evidence type="ECO:0000256" key="3">
    <source>
        <dbReference type="ARBA" id="ARBA00023110"/>
    </source>
</evidence>
<dbReference type="GO" id="GO:0003755">
    <property type="term" value="F:peptidyl-prolyl cis-trans isomerase activity"/>
    <property type="evidence" value="ECO:0007669"/>
    <property type="project" value="UniProtKB-KW"/>
</dbReference>
<dbReference type="eggNOG" id="KOG2386">
    <property type="taxonomic scope" value="Eukaryota"/>
</dbReference>
<evidence type="ECO:0000313" key="11">
    <source>
        <dbReference type="Proteomes" id="UP000011087"/>
    </source>
</evidence>
<dbReference type="GO" id="GO:0080090">
    <property type="term" value="P:regulation of primary metabolic process"/>
    <property type="evidence" value="ECO:0007669"/>
    <property type="project" value="UniProtKB-ARBA"/>
</dbReference>
<proteinExistence type="predicted"/>
<dbReference type="InterPro" id="IPR046357">
    <property type="entry name" value="PPIase_dom_sf"/>
</dbReference>
<protein>
    <recommendedName>
        <fullName evidence="2">peptidylprolyl isomerase</fullName>
        <ecNumber evidence="2">5.2.1.8</ecNumber>
    </recommendedName>
</protein>
<feature type="domain" description="WW" evidence="7">
    <location>
        <begin position="244"/>
        <end position="278"/>
    </location>
</feature>
<dbReference type="EC" id="5.2.1.8" evidence="2"/>
<dbReference type="AlphaFoldDB" id="L1IU31"/>
<keyword evidence="3 5" id="KW-0697">Rotamase</keyword>
<dbReference type="InterPro" id="IPR001202">
    <property type="entry name" value="WW_dom"/>
</dbReference>
<dbReference type="SUPFAM" id="SSF52799">
    <property type="entry name" value="(Phosphotyrosine protein) phosphatases II"/>
    <property type="match status" value="1"/>
</dbReference>
<dbReference type="STRING" id="905079.L1IU31"/>
<evidence type="ECO:0000259" key="7">
    <source>
        <dbReference type="PROSITE" id="PS50020"/>
    </source>
</evidence>
<dbReference type="SUPFAM" id="SSF54534">
    <property type="entry name" value="FKBP-like"/>
    <property type="match status" value="1"/>
</dbReference>
<evidence type="ECO:0000313" key="10">
    <source>
        <dbReference type="EnsemblProtists" id="EKX39394"/>
    </source>
</evidence>
<evidence type="ECO:0000256" key="2">
    <source>
        <dbReference type="ARBA" id="ARBA00013194"/>
    </source>
</evidence>
<dbReference type="CDD" id="cd00201">
    <property type="entry name" value="WW"/>
    <property type="match status" value="1"/>
</dbReference>
<dbReference type="EMBL" id="JH993040">
    <property type="protein sequence ID" value="EKX39394.1"/>
    <property type="molecule type" value="Genomic_DNA"/>
</dbReference>
<dbReference type="eggNOG" id="KOG3259">
    <property type="taxonomic scope" value="Eukaryota"/>
</dbReference>
<reference evidence="9 11" key="1">
    <citation type="journal article" date="2012" name="Nature">
        <title>Algal genomes reveal evolutionary mosaicism and the fate of nucleomorphs.</title>
        <authorList>
            <consortium name="DOE Joint Genome Institute"/>
            <person name="Curtis B.A."/>
            <person name="Tanifuji G."/>
            <person name="Burki F."/>
            <person name="Gruber A."/>
            <person name="Irimia M."/>
            <person name="Maruyama S."/>
            <person name="Arias M.C."/>
            <person name="Ball S.G."/>
            <person name="Gile G.H."/>
            <person name="Hirakawa Y."/>
            <person name="Hopkins J.F."/>
            <person name="Kuo A."/>
            <person name="Rensing S.A."/>
            <person name="Schmutz J."/>
            <person name="Symeonidi A."/>
            <person name="Elias M."/>
            <person name="Eveleigh R.J."/>
            <person name="Herman E.K."/>
            <person name="Klute M.J."/>
            <person name="Nakayama T."/>
            <person name="Obornik M."/>
            <person name="Reyes-Prieto A."/>
            <person name="Armbrust E.V."/>
            <person name="Aves S.J."/>
            <person name="Beiko R.G."/>
            <person name="Coutinho P."/>
            <person name="Dacks J.B."/>
            <person name="Durnford D.G."/>
            <person name="Fast N.M."/>
            <person name="Green B.R."/>
            <person name="Grisdale C.J."/>
            <person name="Hempel F."/>
            <person name="Henrissat B."/>
            <person name="Hoppner M.P."/>
            <person name="Ishida K."/>
            <person name="Kim E."/>
            <person name="Koreny L."/>
            <person name="Kroth P.G."/>
            <person name="Liu Y."/>
            <person name="Malik S.B."/>
            <person name="Maier U.G."/>
            <person name="McRose D."/>
            <person name="Mock T."/>
            <person name="Neilson J.A."/>
            <person name="Onodera N.T."/>
            <person name="Poole A.M."/>
            <person name="Pritham E.J."/>
            <person name="Richards T.A."/>
            <person name="Rocap G."/>
            <person name="Roy S.W."/>
            <person name="Sarai C."/>
            <person name="Schaack S."/>
            <person name="Shirato S."/>
            <person name="Slamovits C.H."/>
            <person name="Spencer D.F."/>
            <person name="Suzuki S."/>
            <person name="Worden A.Z."/>
            <person name="Zauner S."/>
            <person name="Barry K."/>
            <person name="Bell C."/>
            <person name="Bharti A.K."/>
            <person name="Crow J.A."/>
            <person name="Grimwood J."/>
            <person name="Kramer R."/>
            <person name="Lindquist E."/>
            <person name="Lucas S."/>
            <person name="Salamov A."/>
            <person name="McFadden G.I."/>
            <person name="Lane C.E."/>
            <person name="Keeling P.J."/>
            <person name="Gray M.W."/>
            <person name="Grigoriev I.V."/>
            <person name="Archibald J.M."/>
        </authorList>
    </citation>
    <scope>NUCLEOTIDE SEQUENCE</scope>
    <source>
        <strain evidence="9 11">CCMP2712</strain>
    </source>
</reference>
<dbReference type="OMA" id="ICHIREV"/>
<dbReference type="KEGG" id="gtt:GUITHDRAFT_164988"/>
<reference evidence="10" key="3">
    <citation type="submission" date="2016-03" db="UniProtKB">
        <authorList>
            <consortium name="EnsemblProtists"/>
        </authorList>
    </citation>
    <scope>IDENTIFICATION</scope>
</reference>
<evidence type="ECO:0000256" key="5">
    <source>
        <dbReference type="PROSITE-ProRule" id="PRU00278"/>
    </source>
</evidence>
<dbReference type="OrthoDB" id="2530521at2759"/>
<dbReference type="GO" id="GO:0005829">
    <property type="term" value="C:cytosol"/>
    <property type="evidence" value="ECO:0007669"/>
    <property type="project" value="TreeGrafter"/>
</dbReference>
<evidence type="ECO:0000256" key="4">
    <source>
        <dbReference type="ARBA" id="ARBA00023235"/>
    </source>
</evidence>
<dbReference type="Pfam" id="PF00397">
    <property type="entry name" value="WW"/>
    <property type="match status" value="1"/>
</dbReference>
<dbReference type="InterPro" id="IPR000297">
    <property type="entry name" value="PPIase_PpiC"/>
</dbReference>
<dbReference type="GO" id="GO:0005634">
    <property type="term" value="C:nucleus"/>
    <property type="evidence" value="ECO:0007669"/>
    <property type="project" value="TreeGrafter"/>
</dbReference>
<dbReference type="Gene3D" id="3.90.190.10">
    <property type="entry name" value="Protein tyrosine phosphatase superfamily"/>
    <property type="match status" value="1"/>
</dbReference>
<dbReference type="Pfam" id="PF00639">
    <property type="entry name" value="Rotamase"/>
    <property type="match status" value="1"/>
</dbReference>
<accession>L1IU31</accession>